<protein>
    <submittedName>
        <fullName evidence="8">Putative NUDIX hydrolase</fullName>
    </submittedName>
</protein>
<evidence type="ECO:0000313" key="8">
    <source>
        <dbReference type="EMBL" id="QDT72677.1"/>
    </source>
</evidence>
<dbReference type="Pfam" id="PF00293">
    <property type="entry name" value="NUDIX"/>
    <property type="match status" value="1"/>
</dbReference>
<evidence type="ECO:0000256" key="6">
    <source>
        <dbReference type="ARBA" id="ARBA00023211"/>
    </source>
</evidence>
<dbReference type="PROSITE" id="PS00893">
    <property type="entry name" value="NUDIX_BOX"/>
    <property type="match status" value="1"/>
</dbReference>
<dbReference type="KEGG" id="llh:I41_18590"/>
<keyword evidence="4 8" id="KW-0378">Hydrolase</keyword>
<gene>
    <name evidence="8" type="ORF">I41_18590</name>
</gene>
<dbReference type="PANTHER" id="PTHR12992:SF11">
    <property type="entry name" value="MITOCHONDRIAL COENZYME A DIPHOSPHATASE NUDT8"/>
    <property type="match status" value="1"/>
</dbReference>
<dbReference type="InterPro" id="IPR045121">
    <property type="entry name" value="CoAse"/>
</dbReference>
<evidence type="ECO:0000256" key="1">
    <source>
        <dbReference type="ARBA" id="ARBA00001936"/>
    </source>
</evidence>
<dbReference type="PROSITE" id="PS51462">
    <property type="entry name" value="NUDIX"/>
    <property type="match status" value="1"/>
</dbReference>
<evidence type="ECO:0000256" key="3">
    <source>
        <dbReference type="ARBA" id="ARBA00022723"/>
    </source>
</evidence>
<keyword evidence="6" id="KW-0464">Manganese</keyword>
<dbReference type="InterPro" id="IPR000086">
    <property type="entry name" value="NUDIX_hydrolase_dom"/>
</dbReference>
<dbReference type="EMBL" id="CP036339">
    <property type="protein sequence ID" value="QDT72677.1"/>
    <property type="molecule type" value="Genomic_DNA"/>
</dbReference>
<comment type="cofactor">
    <cofactor evidence="1">
        <name>Mn(2+)</name>
        <dbReference type="ChEBI" id="CHEBI:29035"/>
    </cofactor>
</comment>
<accession>A0A517TWD1</accession>
<reference evidence="8 9" key="1">
    <citation type="submission" date="2019-02" db="EMBL/GenBank/DDBJ databases">
        <title>Deep-cultivation of Planctomycetes and their phenomic and genomic characterization uncovers novel biology.</title>
        <authorList>
            <person name="Wiegand S."/>
            <person name="Jogler M."/>
            <person name="Boedeker C."/>
            <person name="Pinto D."/>
            <person name="Vollmers J."/>
            <person name="Rivas-Marin E."/>
            <person name="Kohn T."/>
            <person name="Peeters S.H."/>
            <person name="Heuer A."/>
            <person name="Rast P."/>
            <person name="Oberbeckmann S."/>
            <person name="Bunk B."/>
            <person name="Jeske O."/>
            <person name="Meyerdierks A."/>
            <person name="Storesund J.E."/>
            <person name="Kallscheuer N."/>
            <person name="Luecker S."/>
            <person name="Lage O.M."/>
            <person name="Pohl T."/>
            <person name="Merkel B.J."/>
            <person name="Hornburger P."/>
            <person name="Mueller R.-W."/>
            <person name="Bruemmer F."/>
            <person name="Labrenz M."/>
            <person name="Spormann A.M."/>
            <person name="Op den Camp H."/>
            <person name="Overmann J."/>
            <person name="Amann R."/>
            <person name="Jetten M.S.M."/>
            <person name="Mascher T."/>
            <person name="Medema M.H."/>
            <person name="Devos D.P."/>
            <person name="Kaster A.-K."/>
            <person name="Ovreas L."/>
            <person name="Rohde M."/>
            <person name="Galperin M.Y."/>
            <person name="Jogler C."/>
        </authorList>
    </citation>
    <scope>NUCLEOTIDE SEQUENCE [LARGE SCALE GENOMIC DNA]</scope>
    <source>
        <strain evidence="8 9">I41</strain>
    </source>
</reference>
<dbReference type="InterPro" id="IPR020084">
    <property type="entry name" value="NUDIX_hydrolase_CS"/>
</dbReference>
<evidence type="ECO:0000313" key="9">
    <source>
        <dbReference type="Proteomes" id="UP000317909"/>
    </source>
</evidence>
<dbReference type="OrthoDB" id="9802805at2"/>
<feature type="domain" description="Nudix hydrolase" evidence="7">
    <location>
        <begin position="47"/>
        <end position="181"/>
    </location>
</feature>
<evidence type="ECO:0000256" key="5">
    <source>
        <dbReference type="ARBA" id="ARBA00022842"/>
    </source>
</evidence>
<dbReference type="Proteomes" id="UP000317909">
    <property type="component" value="Chromosome"/>
</dbReference>
<dbReference type="CDD" id="cd03426">
    <property type="entry name" value="NUDIX_CoAse_Nudt7"/>
    <property type="match status" value="1"/>
</dbReference>
<dbReference type="SUPFAM" id="SSF55811">
    <property type="entry name" value="Nudix"/>
    <property type="match status" value="1"/>
</dbReference>
<keyword evidence="5" id="KW-0460">Magnesium</keyword>
<dbReference type="GO" id="GO:0046872">
    <property type="term" value="F:metal ion binding"/>
    <property type="evidence" value="ECO:0007669"/>
    <property type="project" value="UniProtKB-KW"/>
</dbReference>
<comment type="cofactor">
    <cofactor evidence="2">
        <name>Mg(2+)</name>
        <dbReference type="ChEBI" id="CHEBI:18420"/>
    </cofactor>
</comment>
<evidence type="ECO:0000256" key="4">
    <source>
        <dbReference type="ARBA" id="ARBA00022801"/>
    </source>
</evidence>
<dbReference type="Gene3D" id="3.90.79.10">
    <property type="entry name" value="Nucleoside Triphosphate Pyrophosphohydrolase"/>
    <property type="match status" value="1"/>
</dbReference>
<dbReference type="PANTHER" id="PTHR12992">
    <property type="entry name" value="NUDIX HYDROLASE"/>
    <property type="match status" value="1"/>
</dbReference>
<proteinExistence type="predicted"/>
<dbReference type="InterPro" id="IPR015797">
    <property type="entry name" value="NUDIX_hydrolase-like_dom_sf"/>
</dbReference>
<keyword evidence="3" id="KW-0479">Metal-binding</keyword>
<name>A0A517TWD1_9BACT</name>
<sequence>MSARLWQRTDLPSLLSAELARPAQAAWGRSLAPELVYGRHSGPARGDARPAAVAILFCWSDGAWQLPLTVRAAGLSRHGGQISFPGGLIDGNETPPAAATRELAEELGVRPPVQWLGNLEPQFVFASNAWVVPCVGATASLPPWHPSPSEVARVVTLPLRELLDQPPLPPLEIVRGPLRFAAPQLHVEGHSAWGATAVMLGELRGRLRRVECELASGQQP</sequence>
<evidence type="ECO:0000256" key="2">
    <source>
        <dbReference type="ARBA" id="ARBA00001946"/>
    </source>
</evidence>
<dbReference type="GO" id="GO:0010945">
    <property type="term" value="F:coenzyme A diphosphatase activity"/>
    <property type="evidence" value="ECO:0007669"/>
    <property type="project" value="InterPro"/>
</dbReference>
<evidence type="ECO:0000259" key="7">
    <source>
        <dbReference type="PROSITE" id="PS51462"/>
    </source>
</evidence>
<dbReference type="AlphaFoldDB" id="A0A517TWD1"/>
<organism evidence="8 9">
    <name type="scientific">Lacipirellula limnantheis</name>
    <dbReference type="NCBI Taxonomy" id="2528024"/>
    <lineage>
        <taxon>Bacteria</taxon>
        <taxon>Pseudomonadati</taxon>
        <taxon>Planctomycetota</taxon>
        <taxon>Planctomycetia</taxon>
        <taxon>Pirellulales</taxon>
        <taxon>Lacipirellulaceae</taxon>
        <taxon>Lacipirellula</taxon>
    </lineage>
</organism>
<keyword evidence="9" id="KW-1185">Reference proteome</keyword>